<dbReference type="InterPro" id="IPR019282">
    <property type="entry name" value="Glycoamylase-like_cons_dom"/>
</dbReference>
<dbReference type="Proteomes" id="UP001500657">
    <property type="component" value="Unassembled WGS sequence"/>
</dbReference>
<feature type="domain" description="Glycoamylase-like" evidence="1">
    <location>
        <begin position="185"/>
        <end position="420"/>
    </location>
</feature>
<name>A0ABP3E2Y0_9GAMM</name>
<evidence type="ECO:0000259" key="1">
    <source>
        <dbReference type="Pfam" id="PF10091"/>
    </source>
</evidence>
<evidence type="ECO:0000313" key="2">
    <source>
        <dbReference type="EMBL" id="GAA0248463.1"/>
    </source>
</evidence>
<dbReference type="RefSeq" id="WP_343881299.1">
    <property type="nucleotide sequence ID" value="NZ_BAAAFO010000002.1"/>
</dbReference>
<dbReference type="InterPro" id="IPR016883">
    <property type="entry name" value="UCP028431"/>
</dbReference>
<dbReference type="PIRSF" id="PIRSF028431">
    <property type="entry name" value="UCP028431"/>
    <property type="match status" value="1"/>
</dbReference>
<sequence length="444" mass="49637">MRSSPFSHPLQSDPLLQRLQSKAFAYFQYETNPANGLVSDKTAPDWPCSIAATGLALSAYPVAVERGLISHAAALKRVLTTLRFFRDSPHGPQPDATGCRGFYYHFLHMQTGRRAWQCELSTVDSAFLFAGMLTAAEYFSDDTAEQKEIRDIARALYERADWTWAQAADGTVVHGWRPESGFIPHCWHGYDEALLLYVLALGSPTHALPPSAYEAWTRSYEWKHCYDLDYLYAGPLFIHQLSHAWIDFRGIQDAFMRGKGIDYFENSRRATQVQQRYALDNPLGFKGYGANCWGITASDGPGPATLKVDGVERTFYDYQGRGAPFGIDDGTLAPWAVVASLPFAPEIVLPTVHHFIHTLQLHDHHPYGFKASFNQSYVDAPGTAPDGWVSPYFFGLNLGPILLMVENHRTGLPWQLMHGCRYIVDGLRRAGFSGGWLGADGHPR</sequence>
<reference evidence="3" key="1">
    <citation type="journal article" date="2019" name="Int. J. Syst. Evol. Microbiol.">
        <title>The Global Catalogue of Microorganisms (GCM) 10K type strain sequencing project: providing services to taxonomists for standard genome sequencing and annotation.</title>
        <authorList>
            <consortium name="The Broad Institute Genomics Platform"/>
            <consortium name="The Broad Institute Genome Sequencing Center for Infectious Disease"/>
            <person name="Wu L."/>
            <person name="Ma J."/>
        </authorList>
    </citation>
    <scope>NUCLEOTIDE SEQUENCE [LARGE SCALE GENOMIC DNA]</scope>
    <source>
        <strain evidence="3">JCM 16242</strain>
    </source>
</reference>
<gene>
    <name evidence="2" type="ORF">GCM10009126_12450</name>
</gene>
<dbReference type="Gene3D" id="1.50.10.140">
    <property type="match status" value="1"/>
</dbReference>
<proteinExistence type="predicted"/>
<keyword evidence="3" id="KW-1185">Reference proteome</keyword>
<dbReference type="Pfam" id="PF10091">
    <property type="entry name" value="Glycoamylase"/>
    <property type="match status" value="1"/>
</dbReference>
<organism evidence="2 3">
    <name type="scientific">Rhodanobacter caeni</name>
    <dbReference type="NCBI Taxonomy" id="657654"/>
    <lineage>
        <taxon>Bacteria</taxon>
        <taxon>Pseudomonadati</taxon>
        <taxon>Pseudomonadota</taxon>
        <taxon>Gammaproteobacteria</taxon>
        <taxon>Lysobacterales</taxon>
        <taxon>Rhodanobacteraceae</taxon>
        <taxon>Rhodanobacter</taxon>
    </lineage>
</organism>
<accession>A0ABP3E2Y0</accession>
<evidence type="ECO:0000313" key="3">
    <source>
        <dbReference type="Proteomes" id="UP001500657"/>
    </source>
</evidence>
<protein>
    <submittedName>
        <fullName evidence="2">Glucoamylase family protein</fullName>
    </submittedName>
</protein>
<comment type="caution">
    <text evidence="2">The sequence shown here is derived from an EMBL/GenBank/DDBJ whole genome shotgun (WGS) entry which is preliminary data.</text>
</comment>
<dbReference type="EMBL" id="BAAAFO010000002">
    <property type="protein sequence ID" value="GAA0248463.1"/>
    <property type="molecule type" value="Genomic_DNA"/>
</dbReference>